<sequence>MNYLELINNFWWMDEQKGFNGNETRLYFFLLHLSNRLFWKVEWIEYGDEKMIANVGISSDILRVARNKLKEAYLIDFACGGQGRRVKTRYRILTPNANPITNPNPRPKLDPNSQPLPYYNKTKIKTNTNPTSKDERFSKREYVASGSDFDEPI</sequence>
<proteinExistence type="predicted"/>
<name>A0A5J4R959_9ZZZZ</name>
<gene>
    <name evidence="2" type="ORF">EZS27_021593</name>
</gene>
<comment type="caution">
    <text evidence="2">The sequence shown here is derived from an EMBL/GenBank/DDBJ whole genome shotgun (WGS) entry which is preliminary data.</text>
</comment>
<feature type="compositionally biased region" description="Basic and acidic residues" evidence="1">
    <location>
        <begin position="132"/>
        <end position="142"/>
    </location>
</feature>
<feature type="region of interest" description="Disordered" evidence="1">
    <location>
        <begin position="95"/>
        <end position="153"/>
    </location>
</feature>
<evidence type="ECO:0000256" key="1">
    <source>
        <dbReference type="SAM" id="MobiDB-lite"/>
    </source>
</evidence>
<reference evidence="2" key="1">
    <citation type="submission" date="2019-03" db="EMBL/GenBank/DDBJ databases">
        <title>Single cell metagenomics reveals metabolic interactions within the superorganism composed of flagellate Streblomastix strix and complex community of Bacteroidetes bacteria on its surface.</title>
        <authorList>
            <person name="Treitli S.C."/>
            <person name="Kolisko M."/>
            <person name="Husnik F."/>
            <person name="Keeling P."/>
            <person name="Hampl V."/>
        </authorList>
    </citation>
    <scope>NUCLEOTIDE SEQUENCE</scope>
    <source>
        <strain evidence="2">STM</strain>
    </source>
</reference>
<accession>A0A5J4R959</accession>
<protein>
    <recommendedName>
        <fullName evidence="3">Bacteriophage lambda Replication protein O N-terminal domain-containing protein</fullName>
    </recommendedName>
</protein>
<organism evidence="2">
    <name type="scientific">termite gut metagenome</name>
    <dbReference type="NCBI Taxonomy" id="433724"/>
    <lineage>
        <taxon>unclassified sequences</taxon>
        <taxon>metagenomes</taxon>
        <taxon>organismal metagenomes</taxon>
    </lineage>
</organism>
<evidence type="ECO:0008006" key="3">
    <source>
        <dbReference type="Google" id="ProtNLM"/>
    </source>
</evidence>
<dbReference type="EMBL" id="SNRY01001619">
    <property type="protein sequence ID" value="KAA6329620.1"/>
    <property type="molecule type" value="Genomic_DNA"/>
</dbReference>
<evidence type="ECO:0000313" key="2">
    <source>
        <dbReference type="EMBL" id="KAA6329620.1"/>
    </source>
</evidence>
<dbReference type="AlphaFoldDB" id="A0A5J4R959"/>